<dbReference type="Pfam" id="PF20684">
    <property type="entry name" value="Fung_rhodopsin"/>
    <property type="match status" value="1"/>
</dbReference>
<keyword evidence="2 7" id="KW-0812">Transmembrane</keyword>
<dbReference type="STRING" id="708187.A0A1Q8RAU4"/>
<evidence type="ECO:0000256" key="2">
    <source>
        <dbReference type="ARBA" id="ARBA00022692"/>
    </source>
</evidence>
<accession>A0A1Q8RAU4</accession>
<feature type="compositionally biased region" description="Low complexity" evidence="6">
    <location>
        <begin position="443"/>
        <end position="456"/>
    </location>
</feature>
<comment type="subcellular location">
    <subcellularLocation>
        <location evidence="1">Membrane</location>
        <topology evidence="1">Multi-pass membrane protein</topology>
    </subcellularLocation>
</comment>
<reference evidence="9 10" key="1">
    <citation type="submission" date="2016-11" db="EMBL/GenBank/DDBJ databases">
        <title>Draft Genome Assembly of Colletotrichum chlorophyti a pathogen of herbaceous plants.</title>
        <authorList>
            <person name="Gan P."/>
            <person name="Narusaka M."/>
            <person name="Tsushima A."/>
            <person name="Narusaka Y."/>
            <person name="Takano Y."/>
            <person name="Shirasu K."/>
        </authorList>
    </citation>
    <scope>NUCLEOTIDE SEQUENCE [LARGE SCALE GENOMIC DNA]</scope>
    <source>
        <strain evidence="9 10">NTL11</strain>
    </source>
</reference>
<keyword evidence="3 7" id="KW-1133">Transmembrane helix</keyword>
<feature type="compositionally biased region" description="Low complexity" evidence="6">
    <location>
        <begin position="313"/>
        <end position="323"/>
    </location>
</feature>
<dbReference type="Proteomes" id="UP000186583">
    <property type="component" value="Unassembled WGS sequence"/>
</dbReference>
<feature type="transmembrane region" description="Helical" evidence="7">
    <location>
        <begin position="29"/>
        <end position="48"/>
    </location>
</feature>
<feature type="region of interest" description="Disordered" evidence="6">
    <location>
        <begin position="299"/>
        <end position="323"/>
    </location>
</feature>
<evidence type="ECO:0000256" key="1">
    <source>
        <dbReference type="ARBA" id="ARBA00004141"/>
    </source>
</evidence>
<organism evidence="9 10">
    <name type="scientific">Colletotrichum chlorophyti</name>
    <dbReference type="NCBI Taxonomy" id="708187"/>
    <lineage>
        <taxon>Eukaryota</taxon>
        <taxon>Fungi</taxon>
        <taxon>Dikarya</taxon>
        <taxon>Ascomycota</taxon>
        <taxon>Pezizomycotina</taxon>
        <taxon>Sordariomycetes</taxon>
        <taxon>Hypocreomycetidae</taxon>
        <taxon>Glomerellales</taxon>
        <taxon>Glomerellaceae</taxon>
        <taxon>Colletotrichum</taxon>
    </lineage>
</organism>
<feature type="domain" description="Rhodopsin" evidence="8">
    <location>
        <begin position="44"/>
        <end position="288"/>
    </location>
</feature>
<evidence type="ECO:0000259" key="8">
    <source>
        <dbReference type="Pfam" id="PF20684"/>
    </source>
</evidence>
<feature type="transmembrane region" description="Helical" evidence="7">
    <location>
        <begin position="223"/>
        <end position="245"/>
    </location>
</feature>
<feature type="transmembrane region" description="Helical" evidence="7">
    <location>
        <begin position="60"/>
        <end position="80"/>
    </location>
</feature>
<evidence type="ECO:0000313" key="10">
    <source>
        <dbReference type="Proteomes" id="UP000186583"/>
    </source>
</evidence>
<evidence type="ECO:0000256" key="4">
    <source>
        <dbReference type="ARBA" id="ARBA00023136"/>
    </source>
</evidence>
<keyword evidence="10" id="KW-1185">Reference proteome</keyword>
<dbReference type="PANTHER" id="PTHR33048:SF129">
    <property type="entry name" value="INTEGRAL MEMBRANE PROTEIN-RELATED"/>
    <property type="match status" value="1"/>
</dbReference>
<evidence type="ECO:0000256" key="6">
    <source>
        <dbReference type="SAM" id="MobiDB-lite"/>
    </source>
</evidence>
<comment type="similarity">
    <text evidence="5">Belongs to the SAT4 family.</text>
</comment>
<proteinExistence type="inferred from homology"/>
<dbReference type="EMBL" id="MPGH01000250">
    <property type="protein sequence ID" value="OLN81477.1"/>
    <property type="molecule type" value="Genomic_DNA"/>
</dbReference>
<feature type="transmembrane region" description="Helical" evidence="7">
    <location>
        <begin position="184"/>
        <end position="211"/>
    </location>
</feature>
<evidence type="ECO:0000256" key="3">
    <source>
        <dbReference type="ARBA" id="ARBA00022989"/>
    </source>
</evidence>
<evidence type="ECO:0000256" key="7">
    <source>
        <dbReference type="SAM" id="Phobius"/>
    </source>
</evidence>
<gene>
    <name evidence="9" type="ORF">CCHL11_09056</name>
</gene>
<dbReference type="InterPro" id="IPR049326">
    <property type="entry name" value="Rhodopsin_dom_fungi"/>
</dbReference>
<comment type="caution">
    <text evidence="9">The sequence shown here is derived from an EMBL/GenBank/DDBJ whole genome shotgun (WGS) entry which is preliminary data.</text>
</comment>
<dbReference type="InterPro" id="IPR052337">
    <property type="entry name" value="SAT4-like"/>
</dbReference>
<feature type="transmembrane region" description="Helical" evidence="7">
    <location>
        <begin position="257"/>
        <end position="278"/>
    </location>
</feature>
<keyword evidence="4 7" id="KW-0472">Membrane</keyword>
<protein>
    <recommendedName>
        <fullName evidence="8">Rhodopsin domain-containing protein</fullName>
    </recommendedName>
</protein>
<dbReference type="OrthoDB" id="4525788at2759"/>
<dbReference type="AlphaFoldDB" id="A0A1Q8RAU4"/>
<dbReference type="PANTHER" id="PTHR33048">
    <property type="entry name" value="PTH11-LIKE INTEGRAL MEMBRANE PROTEIN (AFU_ORTHOLOGUE AFUA_5G11245)"/>
    <property type="match status" value="1"/>
</dbReference>
<feature type="region of interest" description="Disordered" evidence="6">
    <location>
        <begin position="405"/>
        <end position="507"/>
    </location>
</feature>
<feature type="transmembrane region" description="Helical" evidence="7">
    <location>
        <begin position="100"/>
        <end position="128"/>
    </location>
</feature>
<name>A0A1Q8RAU4_9PEZI</name>
<dbReference type="GO" id="GO:0016020">
    <property type="term" value="C:membrane"/>
    <property type="evidence" value="ECO:0007669"/>
    <property type="project" value="UniProtKB-SubCell"/>
</dbReference>
<sequence>MRIPPLEVILSWPPPRYDDPETRGPANEIVVIILLAIATVIIAIRIYTRKQITHGFGWDDILVVLAYFPATGFVVLGMIAQSRFGWGRHIWDVPLEQLTGSIQLGLASQILFDLATSFTKLSMLALMYRIARAASNNMRLLVIGLQVFISINCVLFMFVVMLQCRPLSLYWTLSAEPQNCINEAVHLLIASIINTVTDFAVVILPLALVRIVYIDKLSSRQMLIVNLLFGAGFIASFAGAARTYFTWIMTTEPDKTWHAWMNWLMSCIELFLGIICTSTPSTKPFFNRYIPKILSSTPRKSRATSAPLPANKGTSGSMIGSGMSVDSESKELKALPAGPQFSTPEVGTPSNGKVLNQPLPAVMKKDSIYIIKIQLDETSLTPADRTRPRGNRILDQSDLAEARATHNFSRPKAAQRVVSISKPPGHARQSIQDRRESRRHSRSTSTSTAGASSRYSQILDIENDYRQSFDNPEAGAYSGPQETYSHYAPPTRKHAKSGSVGTFGGLD</sequence>
<evidence type="ECO:0000313" key="9">
    <source>
        <dbReference type="EMBL" id="OLN81477.1"/>
    </source>
</evidence>
<feature type="transmembrane region" description="Helical" evidence="7">
    <location>
        <begin position="140"/>
        <end position="164"/>
    </location>
</feature>
<evidence type="ECO:0000256" key="5">
    <source>
        <dbReference type="ARBA" id="ARBA00038359"/>
    </source>
</evidence>